<reference evidence="1" key="1">
    <citation type="submission" date="2023-07" db="EMBL/GenBank/DDBJ databases">
        <title>Sorghum-associated microbial communities from plants grown in Nebraska, USA.</title>
        <authorList>
            <person name="Schachtman D."/>
        </authorList>
    </citation>
    <scope>NUCLEOTIDE SEQUENCE</scope>
    <source>
        <strain evidence="1">2697</strain>
    </source>
</reference>
<evidence type="ECO:0000313" key="2">
    <source>
        <dbReference type="Proteomes" id="UP001246858"/>
    </source>
</evidence>
<dbReference type="EMBL" id="JAVDTF010000007">
    <property type="protein sequence ID" value="MDR6786568.1"/>
    <property type="molecule type" value="Genomic_DNA"/>
</dbReference>
<comment type="caution">
    <text evidence="1">The sequence shown here is derived from an EMBL/GenBank/DDBJ whole genome shotgun (WGS) entry which is preliminary data.</text>
</comment>
<sequence>MTNQFKSTAIVLTGVVILFASSCKKDNNEAIKEGIQRSEIILTEMSGAAIEAHGDHFHGLTDLTAGTPVVIKFDENGKATANGHLHLEADAVYKLELKAWDHTGKEVQNQFIQNKSAADQFKAFLTGGNFILNKDSKTESGAIFQPREAAYADGTVVTGQYETTGVLTYLTIGQDNVGPTKEVSYVMRKLEQGLKAKITRSDWNHTDYASRFAGQDVLKLKFEVHVEKGHVH</sequence>
<gene>
    <name evidence="1" type="ORF">J2X78_005163</name>
</gene>
<proteinExistence type="predicted"/>
<protein>
    <submittedName>
        <fullName evidence="1">Uncharacterized protein</fullName>
    </submittedName>
</protein>
<dbReference type="Proteomes" id="UP001246858">
    <property type="component" value="Unassembled WGS sequence"/>
</dbReference>
<evidence type="ECO:0000313" key="1">
    <source>
        <dbReference type="EMBL" id="MDR6786568.1"/>
    </source>
</evidence>
<name>A0ACC6L4I3_9SPHI</name>
<accession>A0ACC6L4I3</accession>
<organism evidence="1 2">
    <name type="scientific">Pedobacter africanus</name>
    <dbReference type="NCBI Taxonomy" id="151894"/>
    <lineage>
        <taxon>Bacteria</taxon>
        <taxon>Pseudomonadati</taxon>
        <taxon>Bacteroidota</taxon>
        <taxon>Sphingobacteriia</taxon>
        <taxon>Sphingobacteriales</taxon>
        <taxon>Sphingobacteriaceae</taxon>
        <taxon>Pedobacter</taxon>
    </lineage>
</organism>
<keyword evidence="2" id="KW-1185">Reference proteome</keyword>